<evidence type="ECO:0000313" key="7">
    <source>
        <dbReference type="RefSeq" id="XP_018322766.1"/>
    </source>
</evidence>
<dbReference type="GO" id="GO:0005509">
    <property type="term" value="F:calcium ion binding"/>
    <property type="evidence" value="ECO:0007669"/>
    <property type="project" value="TreeGrafter"/>
</dbReference>
<gene>
    <name evidence="7" type="primary">LOC108735338</name>
</gene>
<dbReference type="SUPFAM" id="SSF100895">
    <property type="entry name" value="Kazal-type serine protease inhibitors"/>
    <property type="match status" value="3"/>
</dbReference>
<dbReference type="SMART" id="SM00280">
    <property type="entry name" value="KAZAL"/>
    <property type="match status" value="3"/>
</dbReference>
<keyword evidence="2" id="KW-0677">Repeat</keyword>
<dbReference type="InParanoid" id="A0A1W4WFN1"/>
<organism evidence="6 7">
    <name type="scientific">Agrilus planipennis</name>
    <name type="common">Emerald ash borer</name>
    <name type="synonym">Agrilus marcopoli</name>
    <dbReference type="NCBI Taxonomy" id="224129"/>
    <lineage>
        <taxon>Eukaryota</taxon>
        <taxon>Metazoa</taxon>
        <taxon>Ecdysozoa</taxon>
        <taxon>Arthropoda</taxon>
        <taxon>Hexapoda</taxon>
        <taxon>Insecta</taxon>
        <taxon>Pterygota</taxon>
        <taxon>Neoptera</taxon>
        <taxon>Endopterygota</taxon>
        <taxon>Coleoptera</taxon>
        <taxon>Polyphaga</taxon>
        <taxon>Elateriformia</taxon>
        <taxon>Buprestoidea</taxon>
        <taxon>Buprestidae</taxon>
        <taxon>Agrilinae</taxon>
        <taxon>Agrilus</taxon>
    </lineage>
</organism>
<dbReference type="FunCoup" id="A0A1W4WFN1">
    <property type="interactions" value="4"/>
</dbReference>
<evidence type="ECO:0000256" key="4">
    <source>
        <dbReference type="ARBA" id="ARBA00023180"/>
    </source>
</evidence>
<name>A0A1W4WFN1_AGRPL</name>
<dbReference type="Pfam" id="PF07648">
    <property type="entry name" value="Kazal_2"/>
    <property type="match status" value="3"/>
</dbReference>
<dbReference type="Gene3D" id="3.90.290.10">
    <property type="entry name" value="TGF-beta binding (TB) domain"/>
    <property type="match status" value="1"/>
</dbReference>
<keyword evidence="1" id="KW-0732">Signal</keyword>
<keyword evidence="6" id="KW-1185">Reference proteome</keyword>
<feature type="domain" description="Kazal-like" evidence="5">
    <location>
        <begin position="156"/>
        <end position="206"/>
    </location>
</feature>
<accession>A0A1W4WFN1</accession>
<evidence type="ECO:0000256" key="1">
    <source>
        <dbReference type="ARBA" id="ARBA00022729"/>
    </source>
</evidence>
<dbReference type="Pfam" id="PF21333">
    <property type="entry name" value="FST_N"/>
    <property type="match status" value="1"/>
</dbReference>
<dbReference type="KEGG" id="apln:108735338"/>
<evidence type="ECO:0000313" key="6">
    <source>
        <dbReference type="Proteomes" id="UP000192223"/>
    </source>
</evidence>
<evidence type="ECO:0000259" key="5">
    <source>
        <dbReference type="PROSITE" id="PS51465"/>
    </source>
</evidence>
<dbReference type="PANTHER" id="PTHR13866">
    <property type="entry name" value="SPARC OSTEONECTIN"/>
    <property type="match status" value="1"/>
</dbReference>
<evidence type="ECO:0000256" key="3">
    <source>
        <dbReference type="ARBA" id="ARBA00023157"/>
    </source>
</evidence>
<dbReference type="GO" id="GO:0050840">
    <property type="term" value="F:extracellular matrix binding"/>
    <property type="evidence" value="ECO:0007669"/>
    <property type="project" value="TreeGrafter"/>
</dbReference>
<sequence length="288" mass="31468">MVKNNRCTELLTESTSKEECCGGNGVAVAWSAEELDSGALFFWKVLGGGVPCKPCKESCVGFKCSKGKVCVMRKGQPKCICSPKCNKIKPRVQGPVCGSDGRTYNSMCKLKKQACRKKSSSLTVAYHGVCQSSCDKIKCSAGKQCLMDQNLVPHCVRCSHKCQNFIPHRQVCGTDGVTYPSSCHLRQETCRTGKAVPVAYKGPCKANANCNTIRCKSQQYCLMDPLTGSPRCVHCSQRCPDFRHVPGPICGNNNKTYHSWCHMIQDSCAKGFVIETKYSGKCVNSTSL</sequence>
<evidence type="ECO:0000256" key="2">
    <source>
        <dbReference type="ARBA" id="ARBA00022737"/>
    </source>
</evidence>
<dbReference type="CTD" id="2768836"/>
<dbReference type="InterPro" id="IPR036773">
    <property type="entry name" value="TB_dom_sf"/>
</dbReference>
<dbReference type="Gene3D" id="3.30.60.30">
    <property type="match status" value="3"/>
</dbReference>
<dbReference type="RefSeq" id="XP_018322766.1">
    <property type="nucleotide sequence ID" value="XM_018467264.2"/>
</dbReference>
<dbReference type="GO" id="GO:0005518">
    <property type="term" value="F:collagen binding"/>
    <property type="evidence" value="ECO:0007669"/>
    <property type="project" value="TreeGrafter"/>
</dbReference>
<feature type="domain" description="Kazal-like" evidence="5">
    <location>
        <begin position="233"/>
        <end position="284"/>
    </location>
</feature>
<dbReference type="Proteomes" id="UP000192223">
    <property type="component" value="Unplaced"/>
</dbReference>
<feature type="domain" description="Kazal-like" evidence="5">
    <location>
        <begin position="80"/>
        <end position="132"/>
    </location>
</feature>
<protein>
    <submittedName>
        <fullName evidence="7">Follistatin</fullName>
    </submittedName>
</protein>
<dbReference type="InterPro" id="IPR002350">
    <property type="entry name" value="Kazal_dom"/>
</dbReference>
<dbReference type="GO" id="GO:0005615">
    <property type="term" value="C:extracellular space"/>
    <property type="evidence" value="ECO:0007669"/>
    <property type="project" value="TreeGrafter"/>
</dbReference>
<dbReference type="OrthoDB" id="192611at2759"/>
<proteinExistence type="predicted"/>
<keyword evidence="3" id="KW-1015">Disulfide bond</keyword>
<dbReference type="AlphaFoldDB" id="A0A1W4WFN1"/>
<dbReference type="CDD" id="cd00104">
    <property type="entry name" value="KAZAL_FS"/>
    <property type="match status" value="3"/>
</dbReference>
<dbReference type="PANTHER" id="PTHR13866:SF29">
    <property type="entry name" value="FOLLISTATIN"/>
    <property type="match status" value="1"/>
</dbReference>
<keyword evidence="4" id="KW-0325">Glycoprotein</keyword>
<dbReference type="InterPro" id="IPR003645">
    <property type="entry name" value="Fol_N"/>
</dbReference>
<reference evidence="7" key="1">
    <citation type="submission" date="2025-08" db="UniProtKB">
        <authorList>
            <consortium name="RefSeq"/>
        </authorList>
    </citation>
    <scope>IDENTIFICATION</scope>
    <source>
        <tissue evidence="7">Entire body</tissue>
    </source>
</reference>
<dbReference type="GeneID" id="108735338"/>
<dbReference type="PROSITE" id="PS51465">
    <property type="entry name" value="KAZAL_2"/>
    <property type="match status" value="3"/>
</dbReference>
<dbReference type="InterPro" id="IPR036058">
    <property type="entry name" value="Kazal_dom_sf"/>
</dbReference>
<dbReference type="SMART" id="SM00274">
    <property type="entry name" value="FOLN"/>
    <property type="match status" value="3"/>
</dbReference>
<dbReference type="STRING" id="224129.A0A1W4WFN1"/>